<name>A0A812RR34_9DINO</name>
<evidence type="ECO:0000256" key="1">
    <source>
        <dbReference type="SAM" id="MobiDB-lite"/>
    </source>
</evidence>
<dbReference type="Proteomes" id="UP000601435">
    <property type="component" value="Unassembled WGS sequence"/>
</dbReference>
<reference evidence="2" key="1">
    <citation type="submission" date="2021-02" db="EMBL/GenBank/DDBJ databases">
        <authorList>
            <person name="Dougan E. K."/>
            <person name="Rhodes N."/>
            <person name="Thang M."/>
            <person name="Chan C."/>
        </authorList>
    </citation>
    <scope>NUCLEOTIDE SEQUENCE</scope>
</reference>
<feature type="region of interest" description="Disordered" evidence="1">
    <location>
        <begin position="45"/>
        <end position="144"/>
    </location>
</feature>
<dbReference type="AlphaFoldDB" id="A0A812RR34"/>
<proteinExistence type="predicted"/>
<evidence type="ECO:0000313" key="2">
    <source>
        <dbReference type="EMBL" id="CAE7452760.1"/>
    </source>
</evidence>
<feature type="compositionally biased region" description="Basic and acidic residues" evidence="1">
    <location>
        <begin position="45"/>
        <end position="58"/>
    </location>
</feature>
<keyword evidence="3" id="KW-1185">Reference proteome</keyword>
<sequence>MAAQDQMPDFMKTTKDRVSRNPWQSCRCRDRDAWKHHEVASLRAFGHRDKMTAERPMEKSASAPGLTQASQSLSSHSYSAAWATAGASSSRVTGRLASSPPTAEDLPQWLLIAEGRARIPAPPPKSDLSFPFKPQEPGKGGPKG</sequence>
<feature type="compositionally biased region" description="Low complexity" evidence="1">
    <location>
        <begin position="69"/>
        <end position="90"/>
    </location>
</feature>
<accession>A0A812RR34</accession>
<protein>
    <submittedName>
        <fullName evidence="2">Uncharacterized protein</fullName>
    </submittedName>
</protein>
<organism evidence="2 3">
    <name type="scientific">Symbiodinium necroappetens</name>
    <dbReference type="NCBI Taxonomy" id="1628268"/>
    <lineage>
        <taxon>Eukaryota</taxon>
        <taxon>Sar</taxon>
        <taxon>Alveolata</taxon>
        <taxon>Dinophyceae</taxon>
        <taxon>Suessiales</taxon>
        <taxon>Symbiodiniaceae</taxon>
        <taxon>Symbiodinium</taxon>
    </lineage>
</organism>
<gene>
    <name evidence="2" type="ORF">SNEC2469_LOCUS12561</name>
</gene>
<feature type="region of interest" description="Disordered" evidence="1">
    <location>
        <begin position="1"/>
        <end position="23"/>
    </location>
</feature>
<comment type="caution">
    <text evidence="2">The sequence shown here is derived from an EMBL/GenBank/DDBJ whole genome shotgun (WGS) entry which is preliminary data.</text>
</comment>
<dbReference type="EMBL" id="CAJNJA010019931">
    <property type="protein sequence ID" value="CAE7452760.1"/>
    <property type="molecule type" value="Genomic_DNA"/>
</dbReference>
<evidence type="ECO:0000313" key="3">
    <source>
        <dbReference type="Proteomes" id="UP000601435"/>
    </source>
</evidence>